<reference evidence="2 3" key="1">
    <citation type="submission" date="2024-07" db="EMBL/GenBank/DDBJ databases">
        <title>Section-level genome sequencing and comparative genomics of Aspergillus sections Usti and Cavernicolus.</title>
        <authorList>
            <consortium name="Lawrence Berkeley National Laboratory"/>
            <person name="Nybo J.L."/>
            <person name="Vesth T.C."/>
            <person name="Theobald S."/>
            <person name="Frisvad J.C."/>
            <person name="Larsen T.O."/>
            <person name="Kjaerboelling I."/>
            <person name="Rothschild-Mancinelli K."/>
            <person name="Lyhne E.K."/>
            <person name="Kogle M.E."/>
            <person name="Barry K."/>
            <person name="Clum A."/>
            <person name="Na H."/>
            <person name="Ledsgaard L."/>
            <person name="Lin J."/>
            <person name="Lipzen A."/>
            <person name="Kuo A."/>
            <person name="Riley R."/>
            <person name="Mondo S."/>
            <person name="LaButti K."/>
            <person name="Haridas S."/>
            <person name="Pangalinan J."/>
            <person name="Salamov A.A."/>
            <person name="Simmons B.A."/>
            <person name="Magnuson J.K."/>
            <person name="Chen J."/>
            <person name="Drula E."/>
            <person name="Henrissat B."/>
            <person name="Wiebenga A."/>
            <person name="Lubbers R.J."/>
            <person name="Gomes A.C."/>
            <person name="Makela M.R."/>
            <person name="Stajich J."/>
            <person name="Grigoriev I.V."/>
            <person name="Mortensen U.H."/>
            <person name="De vries R.P."/>
            <person name="Baker S.E."/>
            <person name="Andersen M.R."/>
        </authorList>
    </citation>
    <scope>NUCLEOTIDE SEQUENCE [LARGE SCALE GENOMIC DNA]</scope>
    <source>
        <strain evidence="2 3">CBS 600.67</strain>
    </source>
</reference>
<dbReference type="EMBL" id="JBFXLS010000001">
    <property type="protein sequence ID" value="KAL2835005.1"/>
    <property type="molecule type" value="Genomic_DNA"/>
</dbReference>
<gene>
    <name evidence="2" type="ORF">BDW59DRAFT_136963</name>
</gene>
<organism evidence="2 3">
    <name type="scientific">Aspergillus cavernicola</name>
    <dbReference type="NCBI Taxonomy" id="176166"/>
    <lineage>
        <taxon>Eukaryota</taxon>
        <taxon>Fungi</taxon>
        <taxon>Dikarya</taxon>
        <taxon>Ascomycota</taxon>
        <taxon>Pezizomycotina</taxon>
        <taxon>Eurotiomycetes</taxon>
        <taxon>Eurotiomycetidae</taxon>
        <taxon>Eurotiales</taxon>
        <taxon>Aspergillaceae</taxon>
        <taxon>Aspergillus</taxon>
        <taxon>Aspergillus subgen. Nidulantes</taxon>
    </lineage>
</organism>
<feature type="compositionally biased region" description="Basic and acidic residues" evidence="1">
    <location>
        <begin position="299"/>
        <end position="326"/>
    </location>
</feature>
<evidence type="ECO:0000313" key="3">
    <source>
        <dbReference type="Proteomes" id="UP001610335"/>
    </source>
</evidence>
<keyword evidence="3" id="KW-1185">Reference proteome</keyword>
<feature type="region of interest" description="Disordered" evidence="1">
    <location>
        <begin position="183"/>
        <end position="248"/>
    </location>
</feature>
<accession>A0ABR4J4P9</accession>
<protein>
    <recommendedName>
        <fullName evidence="4">BZIP domain-containing protein</fullName>
    </recommendedName>
</protein>
<dbReference type="Proteomes" id="UP001610335">
    <property type="component" value="Unassembled WGS sequence"/>
</dbReference>
<evidence type="ECO:0000313" key="2">
    <source>
        <dbReference type="EMBL" id="KAL2835005.1"/>
    </source>
</evidence>
<feature type="compositionally biased region" description="Polar residues" evidence="1">
    <location>
        <begin position="192"/>
        <end position="221"/>
    </location>
</feature>
<evidence type="ECO:0000256" key="1">
    <source>
        <dbReference type="SAM" id="MobiDB-lite"/>
    </source>
</evidence>
<name>A0ABR4J4P9_9EURO</name>
<proteinExistence type="predicted"/>
<sequence>MVLSSLLLPAQWLDPLNPLSIAPYNDDSVCHHRKSQVGGEVRCPQVGDFSSMAPTLTLSPAMMMPAAIRSPFDFPMREGELPGNLIDLSRSAPPESSQFIVSPQEAKVRHCEDQERHSPRAVVAGRLGELAIRARDDFQIPDRNLHQTFNFPILQANCFPGLTTDLHGSHDMLELQPSATAIERSHSPNHHPPTSGSAVDAEFQSQTAEPSVDFSRQSLTSPRKKRSTPASAKIRSTRGSPPLPDDVVEDLLTWNDSEITGHNPTDPDDDGYGINGIGFKPTAAIAWVRSQKRQKQVAEWKHREAREARERRRERRNGNNELDKLRAVQSGAIQKKVKFEV</sequence>
<feature type="region of interest" description="Disordered" evidence="1">
    <location>
        <begin position="299"/>
        <end position="327"/>
    </location>
</feature>
<comment type="caution">
    <text evidence="2">The sequence shown here is derived from an EMBL/GenBank/DDBJ whole genome shotgun (WGS) entry which is preliminary data.</text>
</comment>
<evidence type="ECO:0008006" key="4">
    <source>
        <dbReference type="Google" id="ProtNLM"/>
    </source>
</evidence>